<dbReference type="GO" id="GO:0005634">
    <property type="term" value="C:nucleus"/>
    <property type="evidence" value="ECO:0007669"/>
    <property type="project" value="TreeGrafter"/>
</dbReference>
<dbReference type="RefSeq" id="XP_035798613.1">
    <property type="nucleotide sequence ID" value="XM_035942720.2"/>
</dbReference>
<dbReference type="GO" id="GO:0000978">
    <property type="term" value="F:RNA polymerase II cis-regulatory region sequence-specific DNA binding"/>
    <property type="evidence" value="ECO:0007669"/>
    <property type="project" value="TreeGrafter"/>
</dbReference>
<dbReference type="PANTHER" id="PTHR35441">
    <property type="entry name" value="CIRCADIAN-ASSOCIATED TRANSCRIPTIONAL REPRESSOR"/>
    <property type="match status" value="1"/>
</dbReference>
<feature type="region of interest" description="Disordered" evidence="1">
    <location>
        <begin position="1"/>
        <end position="54"/>
    </location>
</feature>
<dbReference type="Pfam" id="PF15673">
    <property type="entry name" value="Ciart"/>
    <property type="match status" value="1"/>
</dbReference>
<dbReference type="GO" id="GO:0045892">
    <property type="term" value="P:negative regulation of DNA-templated transcription"/>
    <property type="evidence" value="ECO:0007669"/>
    <property type="project" value="TreeGrafter"/>
</dbReference>
<dbReference type="RefSeq" id="XP_035798615.1">
    <property type="nucleotide sequence ID" value="XM_035942722.2"/>
</dbReference>
<evidence type="ECO:0000313" key="3">
    <source>
        <dbReference type="Proteomes" id="UP001501940"/>
    </source>
</evidence>
<dbReference type="GeneTree" id="ENSGT00940000164936"/>
<dbReference type="Proteomes" id="UP001501940">
    <property type="component" value="Chromosome 1"/>
</dbReference>
<dbReference type="PANTHER" id="PTHR35441:SF2">
    <property type="entry name" value="CIRCADIAN-ASSOCIATED TRANSCRIPTIONAL REPRESSOR"/>
    <property type="match status" value="1"/>
</dbReference>
<dbReference type="GO" id="GO:0032922">
    <property type="term" value="P:circadian regulation of gene expression"/>
    <property type="evidence" value="ECO:0007669"/>
    <property type="project" value="InterPro"/>
</dbReference>
<dbReference type="GeneID" id="118469504"/>
<dbReference type="RefSeq" id="XP_035798616.1">
    <property type="nucleotide sequence ID" value="XM_035942723.2"/>
</dbReference>
<dbReference type="Ensembl" id="ENSAOCT00000051762.1">
    <property type="protein sequence ID" value="ENSAOCP00000057147.1"/>
    <property type="gene ID" value="ENSAOCG00000034331.1"/>
</dbReference>
<dbReference type="KEGG" id="aoce:118469504"/>
<protein>
    <recommendedName>
        <fullName evidence="4">Circadian associated repressor of transcription a</fullName>
    </recommendedName>
</protein>
<feature type="region of interest" description="Disordered" evidence="1">
    <location>
        <begin position="74"/>
        <end position="94"/>
    </location>
</feature>
<organism evidence="2 3">
    <name type="scientific">Amphiprion ocellaris</name>
    <name type="common">Clown anemonefish</name>
    <dbReference type="NCBI Taxonomy" id="80972"/>
    <lineage>
        <taxon>Eukaryota</taxon>
        <taxon>Metazoa</taxon>
        <taxon>Chordata</taxon>
        <taxon>Craniata</taxon>
        <taxon>Vertebrata</taxon>
        <taxon>Euteleostomi</taxon>
        <taxon>Actinopterygii</taxon>
        <taxon>Neopterygii</taxon>
        <taxon>Teleostei</taxon>
        <taxon>Neoteleostei</taxon>
        <taxon>Acanthomorphata</taxon>
        <taxon>Ovalentaria</taxon>
        <taxon>Pomacentridae</taxon>
        <taxon>Amphiprion</taxon>
    </lineage>
</organism>
<dbReference type="RefSeq" id="XP_035798617.1">
    <property type="nucleotide sequence ID" value="XM_035942724.2"/>
</dbReference>
<dbReference type="InterPro" id="IPR031373">
    <property type="entry name" value="Ciart"/>
</dbReference>
<sequence>MSTSDSDFSIDWFASDEDEYDDELKTPSPETDELLPSSSSGCCCSSAAQRSSKDGGVSLVQGFTSVCSQLPVEATHRPDRKRKHGEESDDRSDTDSELFFHKCLELQSYVQPLNSILQNLRSGRYSQRLSSFQESVAVDRIQRILGVLQNPNMGGRFLGIVLKIEEMLQNWFPHIKPNQTDDGFAAKKLQVNLMKIVSMLKNILA</sequence>
<proteinExistence type="predicted"/>
<evidence type="ECO:0000313" key="2">
    <source>
        <dbReference type="Ensembl" id="ENSAOCP00000057147.1"/>
    </source>
</evidence>
<evidence type="ECO:0000256" key="1">
    <source>
        <dbReference type="SAM" id="MobiDB-lite"/>
    </source>
</evidence>
<accession>A0AAQ5YWH4</accession>
<reference evidence="2 3" key="1">
    <citation type="submission" date="2022-01" db="EMBL/GenBank/DDBJ databases">
        <title>A chromosome-scale genome assembly of the false clownfish, Amphiprion ocellaris.</title>
        <authorList>
            <person name="Ryu T."/>
        </authorList>
    </citation>
    <scope>NUCLEOTIDE SEQUENCE [LARGE SCALE GENOMIC DNA]</scope>
</reference>
<evidence type="ECO:0008006" key="4">
    <source>
        <dbReference type="Google" id="ProtNLM"/>
    </source>
</evidence>
<reference evidence="2" key="2">
    <citation type="submission" date="2025-08" db="UniProtKB">
        <authorList>
            <consortium name="Ensembl"/>
        </authorList>
    </citation>
    <scope>IDENTIFICATION</scope>
</reference>
<keyword evidence="3" id="KW-1185">Reference proteome</keyword>
<reference evidence="2" key="3">
    <citation type="submission" date="2025-09" db="UniProtKB">
        <authorList>
            <consortium name="Ensembl"/>
        </authorList>
    </citation>
    <scope>IDENTIFICATION</scope>
</reference>
<dbReference type="AlphaFoldDB" id="A0AAQ5YWH4"/>
<name>A0AAQ5YWH4_AMPOC</name>